<reference evidence="1" key="1">
    <citation type="submission" date="2022-07" db="EMBL/GenBank/DDBJ databases">
        <authorList>
            <person name="Trinca V."/>
            <person name="Uliana J.V.C."/>
            <person name="Torres T.T."/>
            <person name="Ward R.J."/>
            <person name="Monesi N."/>
        </authorList>
    </citation>
    <scope>NUCLEOTIDE SEQUENCE</scope>
    <source>
        <strain evidence="1">HSMRA1968</strain>
        <tissue evidence="1">Whole embryos</tissue>
    </source>
</reference>
<dbReference type="AlphaFoldDB" id="A0A9Q0MWL9"/>
<organism evidence="1 2">
    <name type="scientific">Pseudolycoriella hygida</name>
    <dbReference type="NCBI Taxonomy" id="35572"/>
    <lineage>
        <taxon>Eukaryota</taxon>
        <taxon>Metazoa</taxon>
        <taxon>Ecdysozoa</taxon>
        <taxon>Arthropoda</taxon>
        <taxon>Hexapoda</taxon>
        <taxon>Insecta</taxon>
        <taxon>Pterygota</taxon>
        <taxon>Neoptera</taxon>
        <taxon>Endopterygota</taxon>
        <taxon>Diptera</taxon>
        <taxon>Nematocera</taxon>
        <taxon>Sciaroidea</taxon>
        <taxon>Sciaridae</taxon>
        <taxon>Pseudolycoriella</taxon>
    </lineage>
</organism>
<proteinExistence type="predicted"/>
<accession>A0A9Q0MWL9</accession>
<protein>
    <submittedName>
        <fullName evidence="1">Uncharacterized protein</fullName>
    </submittedName>
</protein>
<sequence>MLGEFRSEHQFFYHNDHNVRTKYEMIKINFTDLKYITSVLYSFFIVCKKEKGGGDEVYFIETVLPNLSDRTNLKIRAMQNYQSRKPSKNVVSKIWFQRSPLQRLWIVSSFRSREIVNEKHIREYFLFLRYLLQNTDKKRSHIDLHRLVSI</sequence>
<dbReference type="Proteomes" id="UP001151699">
    <property type="component" value="Chromosome X"/>
</dbReference>
<gene>
    <name evidence="1" type="ORF">Bhyg_11281</name>
</gene>
<evidence type="ECO:0000313" key="1">
    <source>
        <dbReference type="EMBL" id="KAJ6638544.1"/>
    </source>
</evidence>
<name>A0A9Q0MWL9_9DIPT</name>
<evidence type="ECO:0000313" key="2">
    <source>
        <dbReference type="Proteomes" id="UP001151699"/>
    </source>
</evidence>
<keyword evidence="2" id="KW-1185">Reference proteome</keyword>
<comment type="caution">
    <text evidence="1">The sequence shown here is derived from an EMBL/GenBank/DDBJ whole genome shotgun (WGS) entry which is preliminary data.</text>
</comment>
<dbReference type="EMBL" id="WJQU01000003">
    <property type="protein sequence ID" value="KAJ6638544.1"/>
    <property type="molecule type" value="Genomic_DNA"/>
</dbReference>